<organism evidence="3 4">
    <name type="scientific">Mesorhizobium montanum</name>
    <dbReference type="NCBI Taxonomy" id="3072323"/>
    <lineage>
        <taxon>Bacteria</taxon>
        <taxon>Pseudomonadati</taxon>
        <taxon>Pseudomonadota</taxon>
        <taxon>Alphaproteobacteria</taxon>
        <taxon>Hyphomicrobiales</taxon>
        <taxon>Phyllobacteriaceae</taxon>
        <taxon>Mesorhizobium</taxon>
    </lineage>
</organism>
<keyword evidence="4" id="KW-1185">Reference proteome</keyword>
<evidence type="ECO:0000256" key="1">
    <source>
        <dbReference type="SAM" id="Coils"/>
    </source>
</evidence>
<evidence type="ECO:0000313" key="3">
    <source>
        <dbReference type="EMBL" id="MDX8523059.1"/>
    </source>
</evidence>
<reference evidence="3 4" key="1">
    <citation type="submission" date="2023-08" db="EMBL/GenBank/DDBJ databases">
        <title>Implementing the SeqCode for naming new Mesorhizobium species isolated from Vachellia karroo root nodules.</title>
        <authorList>
            <person name="Van Lill M."/>
        </authorList>
    </citation>
    <scope>NUCLEOTIDE SEQUENCE [LARGE SCALE GENOMIC DNA]</scope>
    <source>
        <strain evidence="3 4">MSK 1335</strain>
    </source>
</reference>
<keyword evidence="1" id="KW-0175">Coiled coil</keyword>
<feature type="coiled-coil region" evidence="1">
    <location>
        <begin position="60"/>
        <end position="108"/>
    </location>
</feature>
<keyword evidence="2" id="KW-1133">Transmembrane helix</keyword>
<name>A0ABU4ZFA2_9HYPH</name>
<keyword evidence="2" id="KW-0472">Membrane</keyword>
<evidence type="ECO:0000313" key="4">
    <source>
        <dbReference type="Proteomes" id="UP001276840"/>
    </source>
</evidence>
<keyword evidence="2" id="KW-0812">Transmembrane</keyword>
<dbReference type="RefSeq" id="WP_320230776.1">
    <property type="nucleotide sequence ID" value="NZ_JAVIJF010000001.1"/>
</dbReference>
<protein>
    <recommendedName>
        <fullName evidence="5">Coil containing protein</fullName>
    </recommendedName>
</protein>
<comment type="caution">
    <text evidence="3">The sequence shown here is derived from an EMBL/GenBank/DDBJ whole genome shotgun (WGS) entry which is preliminary data.</text>
</comment>
<sequence length="161" mass="17607">MSVDFIGSLSALAAGFTGQLGKVFLSYIRDLGFPTKIGKFDLATILDDSEASVDERLLKIDQARQNLTEALSAIEELGSQAGRQKAELEILTAAIAQAANEKAAATNELTTIRTLSNLDTQAVQRAFAIPTRSQRWFERGFSFCLGIVASLIASFVFDWWR</sequence>
<dbReference type="Proteomes" id="UP001276840">
    <property type="component" value="Unassembled WGS sequence"/>
</dbReference>
<dbReference type="EMBL" id="JAVIJF010000001">
    <property type="protein sequence ID" value="MDX8523059.1"/>
    <property type="molecule type" value="Genomic_DNA"/>
</dbReference>
<evidence type="ECO:0008006" key="5">
    <source>
        <dbReference type="Google" id="ProtNLM"/>
    </source>
</evidence>
<gene>
    <name evidence="3" type="ORF">RFM68_00950</name>
</gene>
<accession>A0ABU4ZFA2</accession>
<feature type="transmembrane region" description="Helical" evidence="2">
    <location>
        <begin position="140"/>
        <end position="160"/>
    </location>
</feature>
<proteinExistence type="predicted"/>
<evidence type="ECO:0000256" key="2">
    <source>
        <dbReference type="SAM" id="Phobius"/>
    </source>
</evidence>